<dbReference type="EC" id="1.1.1.85" evidence="6 16"/>
<accession>A0A1L4D282</accession>
<dbReference type="Gene3D" id="3.40.718.10">
    <property type="entry name" value="Isopropylmalate Dehydrogenase"/>
    <property type="match status" value="1"/>
</dbReference>
<dbReference type="RefSeq" id="WP_148698058.1">
    <property type="nucleotide sequence ID" value="NZ_CP017834.1"/>
</dbReference>
<evidence type="ECO:0000256" key="15">
    <source>
        <dbReference type="ARBA" id="ARBA00023304"/>
    </source>
</evidence>
<evidence type="ECO:0000313" key="21">
    <source>
        <dbReference type="Proteomes" id="UP000184731"/>
    </source>
</evidence>
<comment type="subunit">
    <text evidence="5 18">Homodimer.</text>
</comment>
<dbReference type="Pfam" id="PF00180">
    <property type="entry name" value="Iso_dh"/>
    <property type="match status" value="1"/>
</dbReference>
<evidence type="ECO:0000256" key="6">
    <source>
        <dbReference type="ARBA" id="ARBA00013101"/>
    </source>
</evidence>
<keyword evidence="9" id="KW-0028">Amino-acid biosynthesis</keyword>
<evidence type="ECO:0000256" key="10">
    <source>
        <dbReference type="ARBA" id="ARBA00022723"/>
    </source>
</evidence>
<evidence type="ECO:0000259" key="19">
    <source>
        <dbReference type="SMART" id="SM01329"/>
    </source>
</evidence>
<evidence type="ECO:0000256" key="4">
    <source>
        <dbReference type="ARBA" id="ARBA00008319"/>
    </source>
</evidence>
<dbReference type="GO" id="GO:0005829">
    <property type="term" value="C:cytosol"/>
    <property type="evidence" value="ECO:0007669"/>
    <property type="project" value="TreeGrafter"/>
</dbReference>
<evidence type="ECO:0000256" key="18">
    <source>
        <dbReference type="RuleBase" id="RU004445"/>
    </source>
</evidence>
<dbReference type="PANTHER" id="PTHR42979:SF1">
    <property type="entry name" value="3-ISOPROPYLMALATE DEHYDROGENASE"/>
    <property type="match status" value="1"/>
</dbReference>
<protein>
    <recommendedName>
        <fullName evidence="7 16">3-isopropylmalate dehydrogenase</fullName>
        <ecNumber evidence="6 16">1.1.1.85</ecNumber>
    </recommendedName>
</protein>
<dbReference type="STRING" id="1915309.AXG55_10445"/>
<feature type="domain" description="Isopropylmalate dehydrogenase-like" evidence="19">
    <location>
        <begin position="4"/>
        <end position="354"/>
    </location>
</feature>
<reference evidence="20 21" key="1">
    <citation type="submission" date="2016-10" db="EMBL/GenBank/DDBJ databases">
        <title>Silvanigrella aquatica sp. nov., isolated from a freshwater lake located in the Black Forest, Germany, description of Silvanigrellaceae fam. nov., Silvanigrellales ord. nov., reclassification of the order Bdellovibrionales in the class Oligoflexia, reclassification of the families Bacteriovoracaceae and Halobacteriovoraceae in the new order Bacteriovoracales ord. nov., and reclassification of the family Pseudobacteriovoracaceae in the order Oligoflexiales.</title>
        <authorList>
            <person name="Hahn M.W."/>
            <person name="Schmidt J."/>
            <person name="Koll U."/>
            <person name="Rohde M."/>
            <person name="Verbag S."/>
            <person name="Pitt A."/>
            <person name="Nakai R."/>
            <person name="Naganuma T."/>
            <person name="Lang E."/>
        </authorList>
    </citation>
    <scope>NUCLEOTIDE SEQUENCE [LARGE SCALE GENOMIC DNA]</scope>
    <source>
        <strain evidence="20 21">MWH-Nonnen-W8red</strain>
    </source>
</reference>
<dbReference type="InterPro" id="IPR019818">
    <property type="entry name" value="IsoCit/isopropylmalate_DH_CS"/>
</dbReference>
<comment type="cofactor">
    <cofactor evidence="2">
        <name>Mn(2+)</name>
        <dbReference type="ChEBI" id="CHEBI:29035"/>
    </cofactor>
</comment>
<evidence type="ECO:0000256" key="17">
    <source>
        <dbReference type="RuleBase" id="RU004443"/>
    </source>
</evidence>
<dbReference type="InterPro" id="IPR004429">
    <property type="entry name" value="Isopropylmalate_DH"/>
</dbReference>
<dbReference type="KEGG" id="saqi:AXG55_10445"/>
<evidence type="ECO:0000256" key="13">
    <source>
        <dbReference type="ARBA" id="ARBA00023027"/>
    </source>
</evidence>
<gene>
    <name evidence="20" type="ORF">AXG55_10445</name>
</gene>
<evidence type="ECO:0000256" key="3">
    <source>
        <dbReference type="ARBA" id="ARBA00004762"/>
    </source>
</evidence>
<keyword evidence="11" id="KW-0460">Magnesium</keyword>
<evidence type="ECO:0000256" key="9">
    <source>
        <dbReference type="ARBA" id="ARBA00022605"/>
    </source>
</evidence>
<evidence type="ECO:0000256" key="1">
    <source>
        <dbReference type="ARBA" id="ARBA00000624"/>
    </source>
</evidence>
<dbReference type="UniPathway" id="UPA00048">
    <property type="reaction ID" value="UER00072"/>
</dbReference>
<comment type="function">
    <text evidence="18">Catalyzes the oxidation of 3-carboxy-2-hydroxy-4-methylpentanoate (3-isopropylmalate) to 3-carboxy-4-methyl-2-oxopentanoate. The product decarboxylates to 4-methyl-2 oxopentanoate.</text>
</comment>
<keyword evidence="14" id="KW-0464">Manganese</keyword>
<keyword evidence="13 18" id="KW-0520">NAD</keyword>
<dbReference type="GO" id="GO:0051287">
    <property type="term" value="F:NAD binding"/>
    <property type="evidence" value="ECO:0007669"/>
    <property type="project" value="InterPro"/>
</dbReference>
<dbReference type="NCBIfam" id="TIGR00169">
    <property type="entry name" value="leuB"/>
    <property type="match status" value="1"/>
</dbReference>
<evidence type="ECO:0000256" key="8">
    <source>
        <dbReference type="ARBA" id="ARBA00022430"/>
    </source>
</evidence>
<name>A0A1L4D282_9BACT</name>
<evidence type="ECO:0000256" key="12">
    <source>
        <dbReference type="ARBA" id="ARBA00023002"/>
    </source>
</evidence>
<evidence type="ECO:0000313" key="20">
    <source>
        <dbReference type="EMBL" id="APJ04301.1"/>
    </source>
</evidence>
<dbReference type="SMART" id="SM01329">
    <property type="entry name" value="Iso_dh"/>
    <property type="match status" value="1"/>
</dbReference>
<keyword evidence="21" id="KW-1185">Reference proteome</keyword>
<dbReference type="InterPro" id="IPR024084">
    <property type="entry name" value="IsoPropMal-DH-like_dom"/>
</dbReference>
<comment type="cofactor">
    <cofactor evidence="18">
        <name>Mg(2+)</name>
        <dbReference type="ChEBI" id="CHEBI:18420"/>
    </cofactor>
    <cofactor evidence="18">
        <name>Mn(2+)</name>
        <dbReference type="ChEBI" id="CHEBI:29035"/>
    </cofactor>
    <text evidence="18">Binds 1 Mg(2+) or Mn(2+) ion per subunit.</text>
</comment>
<dbReference type="OrthoDB" id="5289857at2"/>
<evidence type="ECO:0000256" key="11">
    <source>
        <dbReference type="ARBA" id="ARBA00022842"/>
    </source>
</evidence>
<dbReference type="PROSITE" id="PS00470">
    <property type="entry name" value="IDH_IMDH"/>
    <property type="match status" value="1"/>
</dbReference>
<keyword evidence="10 18" id="KW-0479">Metal-binding</keyword>
<keyword evidence="12 17" id="KW-0560">Oxidoreductase</keyword>
<evidence type="ECO:0000256" key="16">
    <source>
        <dbReference type="NCBIfam" id="TIGR00169"/>
    </source>
</evidence>
<dbReference type="Proteomes" id="UP000184731">
    <property type="component" value="Chromosome"/>
</dbReference>
<dbReference type="FunFam" id="3.40.718.10:FF:000006">
    <property type="entry name" value="3-isopropylmalate dehydrogenase"/>
    <property type="match status" value="1"/>
</dbReference>
<keyword evidence="8 18" id="KW-0432">Leucine biosynthesis</keyword>
<dbReference type="GO" id="GO:0009098">
    <property type="term" value="P:L-leucine biosynthetic process"/>
    <property type="evidence" value="ECO:0007669"/>
    <property type="project" value="UniProtKB-UniRule"/>
</dbReference>
<dbReference type="GO" id="GO:0003862">
    <property type="term" value="F:3-isopropylmalate dehydrogenase activity"/>
    <property type="evidence" value="ECO:0007669"/>
    <property type="project" value="UniProtKB-UniRule"/>
</dbReference>
<organism evidence="20 21">
    <name type="scientific">Silvanigrella aquatica</name>
    <dbReference type="NCBI Taxonomy" id="1915309"/>
    <lineage>
        <taxon>Bacteria</taxon>
        <taxon>Pseudomonadati</taxon>
        <taxon>Bdellovibrionota</taxon>
        <taxon>Oligoflexia</taxon>
        <taxon>Silvanigrellales</taxon>
        <taxon>Silvanigrellaceae</taxon>
        <taxon>Silvanigrella</taxon>
    </lineage>
</organism>
<keyword evidence="15 18" id="KW-0100">Branched-chain amino acid biosynthesis</keyword>
<dbReference type="AlphaFoldDB" id="A0A1L4D282"/>
<proteinExistence type="inferred from homology"/>
<dbReference type="GO" id="GO:0000287">
    <property type="term" value="F:magnesium ion binding"/>
    <property type="evidence" value="ECO:0007669"/>
    <property type="project" value="InterPro"/>
</dbReference>
<evidence type="ECO:0000256" key="7">
    <source>
        <dbReference type="ARBA" id="ARBA00019276"/>
    </source>
</evidence>
<dbReference type="EMBL" id="CP017834">
    <property type="protein sequence ID" value="APJ04301.1"/>
    <property type="molecule type" value="Genomic_DNA"/>
</dbReference>
<evidence type="ECO:0000256" key="14">
    <source>
        <dbReference type="ARBA" id="ARBA00023211"/>
    </source>
</evidence>
<comment type="catalytic activity">
    <reaction evidence="1 18">
        <text>(2R,3S)-3-isopropylmalate + NAD(+) = 4-methyl-2-oxopentanoate + CO2 + NADH</text>
        <dbReference type="Rhea" id="RHEA:32271"/>
        <dbReference type="ChEBI" id="CHEBI:16526"/>
        <dbReference type="ChEBI" id="CHEBI:17865"/>
        <dbReference type="ChEBI" id="CHEBI:35121"/>
        <dbReference type="ChEBI" id="CHEBI:57540"/>
        <dbReference type="ChEBI" id="CHEBI:57945"/>
        <dbReference type="EC" id="1.1.1.85"/>
    </reaction>
</comment>
<comment type="pathway">
    <text evidence="3 18">Amino-acid biosynthesis; L-leucine biosynthesis; L-leucine from 3-methyl-2-oxobutanoate: step 3/4.</text>
</comment>
<sequence length="358" mass="39907">MKKTIAILPGDGIGPEIMSQTLRILKKIENKFDHQFQLVEGYIGGSAFEKYNSHFPEITKVICAKSDAILFGSVGGPLEKAEFPKWKDCEKNSILALRKTFHFSSNIRPAKVFAELKEICPLKDSIIGNGIDIVIVRELLGDIYFGEHLTYIENQLRKAKDICEYDEKQISIVAHQAFRMARKRNNKVTSVDKANVLDTSKLWRSIVSEVGRDYPDVTLEHMLVDNCAMQFFIQPTQFDVILTSNLFGDILSDAAAAFPGSLGLMPSASFNEQGFALYEPSGGSAPHLAGKNIANPIAQILSLSLLFKHSFELFEEADIIEKAVQKTLQAGYRTKDICIKENEGISTTQMTDIILSHI</sequence>
<dbReference type="PANTHER" id="PTHR42979">
    <property type="entry name" value="3-ISOPROPYLMALATE DEHYDROGENASE"/>
    <property type="match status" value="1"/>
</dbReference>
<comment type="similarity">
    <text evidence="4">Belongs to the isocitrate and isopropylmalate dehydrogenases family. LeuB type 1 subfamily.</text>
</comment>
<dbReference type="SUPFAM" id="SSF53659">
    <property type="entry name" value="Isocitrate/Isopropylmalate dehydrogenase-like"/>
    <property type="match status" value="1"/>
</dbReference>
<evidence type="ECO:0000256" key="5">
    <source>
        <dbReference type="ARBA" id="ARBA00011738"/>
    </source>
</evidence>
<evidence type="ECO:0000256" key="2">
    <source>
        <dbReference type="ARBA" id="ARBA00001936"/>
    </source>
</evidence>